<organism evidence="1 2">
    <name type="scientific">Hibiscus syriacus</name>
    <name type="common">Rose of Sharon</name>
    <dbReference type="NCBI Taxonomy" id="106335"/>
    <lineage>
        <taxon>Eukaryota</taxon>
        <taxon>Viridiplantae</taxon>
        <taxon>Streptophyta</taxon>
        <taxon>Embryophyta</taxon>
        <taxon>Tracheophyta</taxon>
        <taxon>Spermatophyta</taxon>
        <taxon>Magnoliopsida</taxon>
        <taxon>eudicotyledons</taxon>
        <taxon>Gunneridae</taxon>
        <taxon>Pentapetalae</taxon>
        <taxon>rosids</taxon>
        <taxon>malvids</taxon>
        <taxon>Malvales</taxon>
        <taxon>Malvaceae</taxon>
        <taxon>Malvoideae</taxon>
        <taxon>Hibiscus</taxon>
    </lineage>
</organism>
<gene>
    <name evidence="1" type="ORF">F3Y22_tig00110733pilonHSYRG00334</name>
</gene>
<keyword evidence="2" id="KW-1185">Reference proteome</keyword>
<protein>
    <submittedName>
        <fullName evidence="1">Uncharacterized protein</fullName>
    </submittedName>
</protein>
<sequence>MTNDLPERIQRGDEEIWFHFPLAYTCFGREEFFLITGLRFGHDEVGKEVRQPISEELILLVEDLNAWNVFPWVHIYGKLPGKRCRLPLRTVVICVAMVPNTLWILHPNLSANSIILSFCFTLNLVLNLFFDEFGYEGCPPPLKSTILRSSLQDSAAAAEVLQQWWRSSMTMKRSWFLRIKTTYSVSSRVVSSGISQAAHLIASGVSSSPLGMNSPQPSTTWPPMLVAWFFKHSLYLIKGLVEPIAAEARPASSCSCDVGGCCGGDFRLDLVAAAVAASLLVAMEAGYGSGSSIRVRGGFGSP</sequence>
<evidence type="ECO:0000313" key="2">
    <source>
        <dbReference type="Proteomes" id="UP000436088"/>
    </source>
</evidence>
<evidence type="ECO:0000313" key="1">
    <source>
        <dbReference type="EMBL" id="KAE8695178.1"/>
    </source>
</evidence>
<proteinExistence type="predicted"/>
<name>A0A6A2ZTD9_HIBSY</name>
<dbReference type="AlphaFoldDB" id="A0A6A2ZTD9"/>
<dbReference type="EMBL" id="VEPZ02001094">
    <property type="protein sequence ID" value="KAE8695178.1"/>
    <property type="molecule type" value="Genomic_DNA"/>
</dbReference>
<reference evidence="1" key="1">
    <citation type="submission" date="2019-09" db="EMBL/GenBank/DDBJ databases">
        <title>Draft genome information of white flower Hibiscus syriacus.</title>
        <authorList>
            <person name="Kim Y.-M."/>
        </authorList>
    </citation>
    <scope>NUCLEOTIDE SEQUENCE [LARGE SCALE GENOMIC DNA]</scope>
    <source>
        <strain evidence="1">YM2019G1</strain>
    </source>
</reference>
<dbReference type="Proteomes" id="UP000436088">
    <property type="component" value="Unassembled WGS sequence"/>
</dbReference>
<accession>A0A6A2ZTD9</accession>
<comment type="caution">
    <text evidence="1">The sequence shown here is derived from an EMBL/GenBank/DDBJ whole genome shotgun (WGS) entry which is preliminary data.</text>
</comment>